<feature type="non-terminal residue" evidence="2">
    <location>
        <position position="144"/>
    </location>
</feature>
<accession>Q9J4K9</accession>
<organism evidence="2">
    <name type="scientific">Infectious bronchitis virus</name>
    <dbReference type="NCBI Taxonomy" id="11120"/>
    <lineage>
        <taxon>Viruses</taxon>
        <taxon>Riboviria</taxon>
        <taxon>Orthornavirae</taxon>
        <taxon>Pisuviricota</taxon>
        <taxon>Pisoniviricetes</taxon>
        <taxon>Nidovirales</taxon>
        <taxon>Cornidovirineae</taxon>
        <taxon>Coronaviridae</taxon>
        <taxon>Orthocoronavirinae</taxon>
        <taxon>Gammacoronavirus</taxon>
        <taxon>Igacovirus</taxon>
        <taxon>Gammacoronavirus galli</taxon>
        <taxon>Avian coronavirus</taxon>
    </lineage>
</organism>
<keyword evidence="1" id="KW-1133">Transmembrane helix</keyword>
<keyword evidence="1" id="KW-0812">Transmembrane</keyword>
<reference evidence="2" key="1">
    <citation type="submission" date="1999-11" db="EMBL/GenBank/DDBJ databases">
        <authorList>
            <person name="Kingham B.F."/>
            <person name="Keeler C.L."/>
            <person name="Nix W.A."/>
            <person name="Ladman B.S."/>
            <person name="Gelb J."/>
        </authorList>
    </citation>
    <scope>NUCLEOTIDE SEQUENCE</scope>
</reference>
<feature type="non-terminal residue" evidence="2">
    <location>
        <position position="1"/>
    </location>
</feature>
<proteinExistence type="evidence at transcript level"/>
<reference evidence="2" key="2">
    <citation type="journal article" date="2000" name="Avian Dis.">
        <title>Identification of avian infectious bronchitis virus by direct automated cycle sequencing of the S-1 gene.</title>
        <authorList>
            <person name="Kingham B.F."/>
            <person name="Keeler C.L. Jr"/>
            <person name="Nix W.A."/>
            <person name="Ladman B.S."/>
            <person name="Gelb J. Jr"/>
        </authorList>
    </citation>
    <scope>NUCLEOTIDE SEQUENCE</scope>
</reference>
<dbReference type="EMBL" id="AF201731">
    <property type="protein sequence ID" value="AAF61867.1"/>
    <property type="molecule type" value="mRNA"/>
</dbReference>
<name>Q9J4K9_9GAMC</name>
<keyword evidence="1" id="KW-0472">Membrane</keyword>
<protein>
    <submittedName>
        <fullName evidence="2">Spike glycoprotein S-1 subunit</fullName>
    </submittedName>
</protein>
<evidence type="ECO:0000256" key="1">
    <source>
        <dbReference type="SAM" id="Phobius"/>
    </source>
</evidence>
<gene>
    <name evidence="2" type="primary">S-1</name>
</gene>
<sequence length="144" mass="15751">YAVVNVTQESNNAGSSSSCTAGAIVWSKNFTASSVSMTAPPVGMSWSVSEFCTAHCNFSNIVVFVTHCFRNSPDCPLTGLIQKGHIRIAAMKSNGASPSDLFYNLTVSVDYPKFRSLQMVLIIKHSCVLKMVILGFYFYETNRC</sequence>
<evidence type="ECO:0000313" key="2">
    <source>
        <dbReference type="EMBL" id="AAF61867.1"/>
    </source>
</evidence>
<feature type="transmembrane region" description="Helical" evidence="1">
    <location>
        <begin position="121"/>
        <end position="139"/>
    </location>
</feature>